<gene>
    <name evidence="2" type="ORF">GCM10010446_24920</name>
</gene>
<evidence type="ECO:0000313" key="2">
    <source>
        <dbReference type="EMBL" id="GAA2938550.1"/>
    </source>
</evidence>
<keyword evidence="3" id="KW-1185">Reference proteome</keyword>
<reference evidence="2 3" key="1">
    <citation type="journal article" date="2019" name="Int. J. Syst. Evol. Microbiol.">
        <title>The Global Catalogue of Microorganisms (GCM) 10K type strain sequencing project: providing services to taxonomists for standard genome sequencing and annotation.</title>
        <authorList>
            <consortium name="The Broad Institute Genomics Platform"/>
            <consortium name="The Broad Institute Genome Sequencing Center for Infectious Disease"/>
            <person name="Wu L."/>
            <person name="Ma J."/>
        </authorList>
    </citation>
    <scope>NUCLEOTIDE SEQUENCE [LARGE SCALE GENOMIC DNA]</scope>
    <source>
        <strain evidence="2 3">JCM 9088</strain>
    </source>
</reference>
<feature type="chain" id="PRO_5046884321" evidence="1">
    <location>
        <begin position="30"/>
        <end position="121"/>
    </location>
</feature>
<evidence type="ECO:0000256" key="1">
    <source>
        <dbReference type="SAM" id="SignalP"/>
    </source>
</evidence>
<dbReference type="RefSeq" id="WP_425577201.1">
    <property type="nucleotide sequence ID" value="NZ_BAAAUD010000023.1"/>
</dbReference>
<organism evidence="2 3">
    <name type="scientific">Streptomyces enissocaesilis</name>
    <dbReference type="NCBI Taxonomy" id="332589"/>
    <lineage>
        <taxon>Bacteria</taxon>
        <taxon>Bacillati</taxon>
        <taxon>Actinomycetota</taxon>
        <taxon>Actinomycetes</taxon>
        <taxon>Kitasatosporales</taxon>
        <taxon>Streptomycetaceae</taxon>
        <taxon>Streptomyces</taxon>
        <taxon>Streptomyces rochei group</taxon>
    </lineage>
</organism>
<dbReference type="InterPro" id="IPR017853">
    <property type="entry name" value="GH"/>
</dbReference>
<accession>A0ABN3X7C6</accession>
<comment type="caution">
    <text evidence="2">The sequence shown here is derived from an EMBL/GenBank/DDBJ whole genome shotgun (WGS) entry which is preliminary data.</text>
</comment>
<keyword evidence="1" id="KW-0732">Signal</keyword>
<protein>
    <submittedName>
        <fullName evidence="2">Uncharacterized protein</fullName>
    </submittedName>
</protein>
<dbReference type="Proteomes" id="UP001500403">
    <property type="component" value="Unassembled WGS sequence"/>
</dbReference>
<evidence type="ECO:0000313" key="3">
    <source>
        <dbReference type="Proteomes" id="UP001500403"/>
    </source>
</evidence>
<dbReference type="EMBL" id="BAAAUD010000023">
    <property type="protein sequence ID" value="GAA2938550.1"/>
    <property type="molecule type" value="Genomic_DNA"/>
</dbReference>
<dbReference type="SUPFAM" id="SSF51445">
    <property type="entry name" value="(Trans)glycosidases"/>
    <property type="match status" value="1"/>
</dbReference>
<dbReference type="Gene3D" id="3.20.20.80">
    <property type="entry name" value="Glycosidases"/>
    <property type="match status" value="1"/>
</dbReference>
<proteinExistence type="predicted"/>
<sequence length="121" mass="12457">MSSTAPARKRATAALTGAGLILGLATAPAAPAQPAAAAPSANGSKKVTAVLFEWNFDSIARERTRTLGPKGYGYVQVSPPQERIQGGARWTAYQPVSCKIQGPSATATPSGTWSTAVMTRV</sequence>
<feature type="signal peptide" evidence="1">
    <location>
        <begin position="1"/>
        <end position="29"/>
    </location>
</feature>
<name>A0ABN3X7C6_9ACTN</name>